<dbReference type="AlphaFoldDB" id="A0A1M6NNB2"/>
<dbReference type="STRING" id="1121322.SAMN02745136_01375"/>
<dbReference type="SUPFAM" id="SSF54593">
    <property type="entry name" value="Glyoxalase/Bleomycin resistance protein/Dihydroxybiphenyl dioxygenase"/>
    <property type="match status" value="1"/>
</dbReference>
<dbReference type="EMBL" id="FRAC01000008">
    <property type="protein sequence ID" value="SHJ97175.1"/>
    <property type="molecule type" value="Genomic_DNA"/>
</dbReference>
<proteinExistence type="predicted"/>
<dbReference type="InterPro" id="IPR028973">
    <property type="entry name" value="PhnB-like"/>
</dbReference>
<name>A0A1M6NNB2_9FIRM</name>
<dbReference type="PANTHER" id="PTHR33990:SF1">
    <property type="entry name" value="PROTEIN YJDN"/>
    <property type="match status" value="1"/>
</dbReference>
<gene>
    <name evidence="2" type="ORF">SAMN02745136_01375</name>
</gene>
<sequence length="133" mass="15105">MLGHYLMFNRNCEEALNIYEKAFGTKVTGLQKYKDMPQNPAFPVAEEDLNLVLHSRLVIDGTEIMCADSGQALTFGNNMYITLTSGNAEMIQQAWYTLKDGGKIYLELSPTFFAKLHGHLQDRFGVNWMFSVE</sequence>
<protein>
    <submittedName>
        <fullName evidence="2">PhnB protein</fullName>
    </submittedName>
</protein>
<dbReference type="RefSeq" id="WP_073274192.1">
    <property type="nucleotide sequence ID" value="NZ_FRAC01000008.1"/>
</dbReference>
<dbReference type="PANTHER" id="PTHR33990">
    <property type="entry name" value="PROTEIN YJDN-RELATED"/>
    <property type="match status" value="1"/>
</dbReference>
<dbReference type="CDD" id="cd06588">
    <property type="entry name" value="PhnB_like"/>
    <property type="match status" value="1"/>
</dbReference>
<evidence type="ECO:0000313" key="2">
    <source>
        <dbReference type="EMBL" id="SHJ97175.1"/>
    </source>
</evidence>
<reference evidence="2 3" key="1">
    <citation type="submission" date="2016-11" db="EMBL/GenBank/DDBJ databases">
        <authorList>
            <person name="Jaros S."/>
            <person name="Januszkiewicz K."/>
            <person name="Wedrychowicz H."/>
        </authorList>
    </citation>
    <scope>NUCLEOTIDE SEQUENCE [LARGE SCALE GENOMIC DNA]</scope>
    <source>
        <strain evidence="2 3">DSM 15929</strain>
    </source>
</reference>
<dbReference type="Pfam" id="PF06983">
    <property type="entry name" value="3-dmu-9_3-mt"/>
    <property type="match status" value="1"/>
</dbReference>
<accession>A0A1M6NNB2</accession>
<evidence type="ECO:0000259" key="1">
    <source>
        <dbReference type="Pfam" id="PF06983"/>
    </source>
</evidence>
<organism evidence="2 3">
    <name type="scientific">Anaerocolumna jejuensis DSM 15929</name>
    <dbReference type="NCBI Taxonomy" id="1121322"/>
    <lineage>
        <taxon>Bacteria</taxon>
        <taxon>Bacillati</taxon>
        <taxon>Bacillota</taxon>
        <taxon>Clostridia</taxon>
        <taxon>Lachnospirales</taxon>
        <taxon>Lachnospiraceae</taxon>
        <taxon>Anaerocolumna</taxon>
    </lineage>
</organism>
<keyword evidence="3" id="KW-1185">Reference proteome</keyword>
<evidence type="ECO:0000313" key="3">
    <source>
        <dbReference type="Proteomes" id="UP000184386"/>
    </source>
</evidence>
<dbReference type="OrthoDB" id="9795306at2"/>
<dbReference type="Gene3D" id="3.10.180.10">
    <property type="entry name" value="2,3-Dihydroxybiphenyl 1,2-Dioxygenase, domain 1"/>
    <property type="match status" value="1"/>
</dbReference>
<feature type="domain" description="PhnB-like" evidence="1">
    <location>
        <begin position="5"/>
        <end position="128"/>
    </location>
</feature>
<dbReference type="Proteomes" id="UP000184386">
    <property type="component" value="Unassembled WGS sequence"/>
</dbReference>
<dbReference type="InterPro" id="IPR029068">
    <property type="entry name" value="Glyas_Bleomycin-R_OHBP_Dase"/>
</dbReference>